<reference evidence="1 2" key="1">
    <citation type="journal article" date="2024" name="Science">
        <title>Giant polyketide synthase enzymes in the biosynthesis of giant marine polyether toxins.</title>
        <authorList>
            <person name="Fallon T.R."/>
            <person name="Shende V.V."/>
            <person name="Wierzbicki I.H."/>
            <person name="Pendleton A.L."/>
            <person name="Watervoot N.F."/>
            <person name="Auber R.P."/>
            <person name="Gonzalez D.J."/>
            <person name="Wisecaver J.H."/>
            <person name="Moore B.S."/>
        </authorList>
    </citation>
    <scope>NUCLEOTIDE SEQUENCE [LARGE SCALE GENOMIC DNA]</scope>
    <source>
        <strain evidence="1 2">12B1</strain>
    </source>
</reference>
<keyword evidence="2" id="KW-1185">Reference proteome</keyword>
<gene>
    <name evidence="1" type="ORF">AB1Y20_019616</name>
</gene>
<dbReference type="AlphaFoldDB" id="A0AB34JRK7"/>
<sequence length="283" mass="30009">MAPPIKYNFYQPSGSGRDGFIMHVSTHQTNFTYVAKAPEFAGNRQNGMANSLVGYSKDTLPKPSPPLAVSGYTGRMPGLSAGIGTVFGTFQKAEEPLPLDAFTNVRGAAPPPEYILKAIRKANEAHERRAATPGFRMPGYGGHLSGYKHLIGQSFSAAVGSNRGPVLPCNPTGAPGMSSAAQCIVPRNLQPGVVMPREVARTKSGYCGHLPGKHYSTNFGKPFTPRAEELLATNGQPAAGGIGDPGRPFIADVDSRIAYPNGHVGRPKRYKIALDGYTGFVPK</sequence>
<protein>
    <submittedName>
        <fullName evidence="1">Uncharacterized protein</fullName>
    </submittedName>
</protein>
<evidence type="ECO:0000313" key="2">
    <source>
        <dbReference type="Proteomes" id="UP001515480"/>
    </source>
</evidence>
<name>A0AB34JRK7_PRYPA</name>
<organism evidence="1 2">
    <name type="scientific">Prymnesium parvum</name>
    <name type="common">Toxic golden alga</name>
    <dbReference type="NCBI Taxonomy" id="97485"/>
    <lineage>
        <taxon>Eukaryota</taxon>
        <taxon>Haptista</taxon>
        <taxon>Haptophyta</taxon>
        <taxon>Prymnesiophyceae</taxon>
        <taxon>Prymnesiales</taxon>
        <taxon>Prymnesiaceae</taxon>
        <taxon>Prymnesium</taxon>
    </lineage>
</organism>
<proteinExistence type="predicted"/>
<comment type="caution">
    <text evidence="1">The sequence shown here is derived from an EMBL/GenBank/DDBJ whole genome shotgun (WGS) entry which is preliminary data.</text>
</comment>
<dbReference type="EMBL" id="JBGBPQ010000005">
    <property type="protein sequence ID" value="KAL1524733.1"/>
    <property type="molecule type" value="Genomic_DNA"/>
</dbReference>
<accession>A0AB34JRK7</accession>
<evidence type="ECO:0000313" key="1">
    <source>
        <dbReference type="EMBL" id="KAL1524733.1"/>
    </source>
</evidence>
<dbReference type="Proteomes" id="UP001515480">
    <property type="component" value="Unassembled WGS sequence"/>
</dbReference>